<evidence type="ECO:0000256" key="3">
    <source>
        <dbReference type="ARBA" id="ARBA00022729"/>
    </source>
</evidence>
<dbReference type="Gene3D" id="2.40.160.110">
    <property type="match status" value="1"/>
</dbReference>
<evidence type="ECO:0000256" key="1">
    <source>
        <dbReference type="ARBA" id="ARBA00004530"/>
    </source>
</evidence>
<dbReference type="GO" id="GO:0005886">
    <property type="term" value="C:plasma membrane"/>
    <property type="evidence" value="ECO:0007669"/>
    <property type="project" value="TreeGrafter"/>
</dbReference>
<comment type="caution">
    <text evidence="8">Lacks conserved residue(s) required for the propagation of feature annotation.</text>
</comment>
<keyword evidence="7" id="KW-0325">Glycoprotein</keyword>
<evidence type="ECO:0000256" key="4">
    <source>
        <dbReference type="ARBA" id="ARBA00022753"/>
    </source>
</evidence>
<keyword evidence="6 8" id="KW-0472">Membrane</keyword>
<keyword evidence="8" id="KW-0458">Lysosome</keyword>
<dbReference type="Ensembl" id="ENSMALT00000029038.1">
    <property type="protein sequence ID" value="ENSMALP00000028520.1"/>
    <property type="gene ID" value="ENSMALG00000019760.1"/>
</dbReference>
<accession>A0A3Q3K686</accession>
<reference evidence="12" key="2">
    <citation type="submission" date="2025-09" db="UniProtKB">
        <authorList>
            <consortium name="Ensembl"/>
        </authorList>
    </citation>
    <scope>IDENTIFICATION</scope>
</reference>
<keyword evidence="13" id="KW-1185">Reference proteome</keyword>
<protein>
    <recommendedName>
        <fullName evidence="11">Lysosome-associated membrane glycoprotein 2-like luminal domain-containing protein</fullName>
    </recommendedName>
</protein>
<dbReference type="Pfam" id="PF01299">
    <property type="entry name" value="Lamp2-like_luminal"/>
    <property type="match status" value="1"/>
</dbReference>
<organism evidence="12 13">
    <name type="scientific">Monopterus albus</name>
    <name type="common">Swamp eel</name>
    <dbReference type="NCBI Taxonomy" id="43700"/>
    <lineage>
        <taxon>Eukaryota</taxon>
        <taxon>Metazoa</taxon>
        <taxon>Chordata</taxon>
        <taxon>Craniata</taxon>
        <taxon>Vertebrata</taxon>
        <taxon>Euteleostomi</taxon>
        <taxon>Actinopterygii</taxon>
        <taxon>Neopterygii</taxon>
        <taxon>Teleostei</taxon>
        <taxon>Neoteleostei</taxon>
        <taxon>Acanthomorphata</taxon>
        <taxon>Anabantaria</taxon>
        <taxon>Synbranchiformes</taxon>
        <taxon>Synbranchidae</taxon>
        <taxon>Monopterus</taxon>
    </lineage>
</organism>
<keyword evidence="3 10" id="KW-0732">Signal</keyword>
<dbReference type="GO" id="GO:0005765">
    <property type="term" value="C:lysosomal membrane"/>
    <property type="evidence" value="ECO:0007669"/>
    <property type="project" value="UniProtKB-SubCell"/>
</dbReference>
<evidence type="ECO:0000256" key="9">
    <source>
        <dbReference type="SAM" id="Phobius"/>
    </source>
</evidence>
<evidence type="ECO:0000256" key="7">
    <source>
        <dbReference type="ARBA" id="ARBA00023180"/>
    </source>
</evidence>
<feature type="transmembrane region" description="Helical" evidence="9">
    <location>
        <begin position="219"/>
        <end position="242"/>
    </location>
</feature>
<comment type="similarity">
    <text evidence="8">Belongs to the LAMP family.</text>
</comment>
<dbReference type="GO" id="GO:0072594">
    <property type="term" value="P:establishment of protein localization to organelle"/>
    <property type="evidence" value="ECO:0007669"/>
    <property type="project" value="TreeGrafter"/>
</dbReference>
<comment type="subcellular location">
    <subcellularLocation>
        <location evidence="1">Endosome membrane</location>
        <topology evidence="1">Single-pass type I membrane protein</topology>
    </subcellularLocation>
    <subcellularLocation>
        <location evidence="8">Lysosome membrane</location>
        <topology evidence="8">Single-pass type I membrane protein</topology>
    </subcellularLocation>
</comment>
<dbReference type="PROSITE" id="PS51407">
    <property type="entry name" value="LAMP_3"/>
    <property type="match status" value="1"/>
</dbReference>
<dbReference type="InterPro" id="IPR002000">
    <property type="entry name" value="Lysosome-assoc_membr_glycop"/>
</dbReference>
<dbReference type="STRING" id="43700.ENSMALP00000028520"/>
<keyword evidence="4" id="KW-0967">Endosome</keyword>
<evidence type="ECO:0000256" key="10">
    <source>
        <dbReference type="SAM" id="SignalP"/>
    </source>
</evidence>
<name>A0A3Q3K686_MONAL</name>
<evidence type="ECO:0000256" key="6">
    <source>
        <dbReference type="ARBA" id="ARBA00023136"/>
    </source>
</evidence>
<keyword evidence="5 9" id="KW-1133">Transmembrane helix</keyword>
<evidence type="ECO:0000256" key="5">
    <source>
        <dbReference type="ARBA" id="ARBA00022989"/>
    </source>
</evidence>
<sequence length="253" mass="28418">MLRGLAGKWSVVLLAVIIPGVYLQRNDSFVQLDDQLPSHLQIYRPVLQPSEAIPPIGTYVLDNLVGKPCIRATMGAEYIVTEKKKTWYFNLDPSRVKISGYCGNNTAVLCLMLSDNGASLQFTFIKEKNVSYVTKLSAHVSPEPVCPKCANKTYTGLLEHDKLFTAEDGQSFLCKSGHLFLMTSELRIKLVPLQIQAFALPSGHYGKEMECWADINERVFLIIFGAVVVGLFLITVLTFLFIKDRHRQGYERI</sequence>
<evidence type="ECO:0000313" key="13">
    <source>
        <dbReference type="Proteomes" id="UP000261600"/>
    </source>
</evidence>
<feature type="domain" description="Lysosome-associated membrane glycoprotein 2-like luminal" evidence="11">
    <location>
        <begin position="55"/>
        <end position="200"/>
    </location>
</feature>
<dbReference type="AlphaFoldDB" id="A0A3Q3K686"/>
<dbReference type="InterPro" id="IPR048528">
    <property type="entry name" value="Lamp2-like_luminal"/>
</dbReference>
<feature type="chain" id="PRO_5018736627" description="Lysosome-associated membrane glycoprotein 2-like luminal domain-containing protein" evidence="10">
    <location>
        <begin position="24"/>
        <end position="253"/>
    </location>
</feature>
<dbReference type="GO" id="GO:0031902">
    <property type="term" value="C:late endosome membrane"/>
    <property type="evidence" value="ECO:0007669"/>
    <property type="project" value="TreeGrafter"/>
</dbReference>
<dbReference type="Proteomes" id="UP000261600">
    <property type="component" value="Unplaced"/>
</dbReference>
<dbReference type="PANTHER" id="PTHR11506">
    <property type="entry name" value="LYSOSOME-ASSOCIATED MEMBRANE GLYCOPROTEIN"/>
    <property type="match status" value="1"/>
</dbReference>
<feature type="disulfide bond" evidence="8">
    <location>
        <begin position="174"/>
        <end position="211"/>
    </location>
</feature>
<keyword evidence="8" id="KW-1015">Disulfide bond</keyword>
<keyword evidence="2 8" id="KW-0812">Transmembrane</keyword>
<evidence type="ECO:0000259" key="11">
    <source>
        <dbReference type="Pfam" id="PF01299"/>
    </source>
</evidence>
<proteinExistence type="inferred from homology"/>
<evidence type="ECO:0000256" key="8">
    <source>
        <dbReference type="PROSITE-ProRule" id="PRU00740"/>
    </source>
</evidence>
<dbReference type="PANTHER" id="PTHR11506:SF30">
    <property type="entry name" value="LYSOSOME-ASSOCIATED MEMBRANE GLYCOPROTEIN 3"/>
    <property type="match status" value="1"/>
</dbReference>
<feature type="signal peptide" evidence="10">
    <location>
        <begin position="1"/>
        <end position="23"/>
    </location>
</feature>
<evidence type="ECO:0000256" key="2">
    <source>
        <dbReference type="ARBA" id="ARBA00022692"/>
    </source>
</evidence>
<reference evidence="12" key="1">
    <citation type="submission" date="2025-08" db="UniProtKB">
        <authorList>
            <consortium name="Ensembl"/>
        </authorList>
    </citation>
    <scope>IDENTIFICATION</scope>
</reference>
<evidence type="ECO:0000313" key="12">
    <source>
        <dbReference type="Ensembl" id="ENSMALP00000028520.1"/>
    </source>
</evidence>